<feature type="transmembrane region" description="Helical" evidence="1">
    <location>
        <begin position="241"/>
        <end position="263"/>
    </location>
</feature>
<feature type="transmembrane region" description="Helical" evidence="1">
    <location>
        <begin position="111"/>
        <end position="132"/>
    </location>
</feature>
<feature type="transmembrane region" description="Helical" evidence="1">
    <location>
        <begin position="164"/>
        <end position="184"/>
    </location>
</feature>
<feature type="transmembrane region" description="Helical" evidence="1">
    <location>
        <begin position="391"/>
        <end position="411"/>
    </location>
</feature>
<name>A0A7V5J077_UNCKA</name>
<dbReference type="EMBL" id="DRNS01000065">
    <property type="protein sequence ID" value="HHH14242.1"/>
    <property type="molecule type" value="Genomic_DNA"/>
</dbReference>
<feature type="transmembrane region" description="Helical" evidence="1">
    <location>
        <begin position="366"/>
        <end position="385"/>
    </location>
</feature>
<feature type="transmembrane region" description="Helical" evidence="1">
    <location>
        <begin position="337"/>
        <end position="354"/>
    </location>
</feature>
<proteinExistence type="predicted"/>
<dbReference type="Proteomes" id="UP000886106">
    <property type="component" value="Unassembled WGS sequence"/>
</dbReference>
<feature type="transmembrane region" description="Helical" evidence="1">
    <location>
        <begin position="300"/>
        <end position="325"/>
    </location>
</feature>
<sequence length="548" mass="64597">MLLSFKKYLIKYRFFILLFLIFLIPRLVGLGYDVYGIDAGRWDFRSDEFIKYFLRGDFLKTNQKYHPGVTLMWLSGLSKKLFYTLFKLKTGYSPVLYPGTVYPEWFFIKNFIAKFPVVTVISFLISYSLYLLHKMNINKKYLLFFAVFLSLEPFFLGISRFYHLSGMEASFSFVGYITILYYYFSKRTRYLYLSGVFLGFGLLTKTSVAIVLPFLGLTMFYLELKENLNSKKLVNSLFRAFYLSIFRFLIVLFVSFLTFFLFFPAMWVRPFWVVQDIINSGVKDTAFGDKRGFSFTKSPYLYYYEMLFIRSTGLIIISFVPSLFLVFKEKSKPLKELLFLLLLYVIYYNFVMSFPSKLKDRYITNVLPFFVGFSSYALYKLYVYLSKKKTALYFYRFFLVFYLGMTFYVYYPNFSAYHTDLLGGYAGYSKLAKIRNRGEFYLQVSQYLNKRDGSKAYEKAVVSPRGESDRSFKGYLGTVFTSESFIKKGSASYYVADYSDLDDVPLGRCTLIKSFGPRFPFKFDYLLVFSCSPKEKEPTSYHLLKPKI</sequence>
<feature type="transmembrane region" description="Helical" evidence="1">
    <location>
        <begin position="12"/>
        <end position="32"/>
    </location>
</feature>
<evidence type="ECO:0000313" key="2">
    <source>
        <dbReference type="EMBL" id="HHH14242.1"/>
    </source>
</evidence>
<keyword evidence="1" id="KW-1133">Transmembrane helix</keyword>
<evidence type="ECO:0008006" key="3">
    <source>
        <dbReference type="Google" id="ProtNLM"/>
    </source>
</evidence>
<keyword evidence="1" id="KW-0812">Transmembrane</keyword>
<feature type="transmembrane region" description="Helical" evidence="1">
    <location>
        <begin position="196"/>
        <end position="221"/>
    </location>
</feature>
<evidence type="ECO:0000256" key="1">
    <source>
        <dbReference type="SAM" id="Phobius"/>
    </source>
</evidence>
<protein>
    <recommendedName>
        <fullName evidence="3">Glycosyltransferase RgtA/B/C/D-like domain-containing protein</fullName>
    </recommendedName>
</protein>
<accession>A0A7V5J077</accession>
<reference evidence="2" key="1">
    <citation type="journal article" date="2020" name="mSystems">
        <title>Genome- and Community-Level Interaction Insights into Carbon Utilization and Element Cycling Functions of Hydrothermarchaeota in Hydrothermal Sediment.</title>
        <authorList>
            <person name="Zhou Z."/>
            <person name="Liu Y."/>
            <person name="Xu W."/>
            <person name="Pan J."/>
            <person name="Luo Z.H."/>
            <person name="Li M."/>
        </authorList>
    </citation>
    <scope>NUCLEOTIDE SEQUENCE [LARGE SCALE GENOMIC DNA]</scope>
    <source>
        <strain evidence="2">HyVt-517</strain>
    </source>
</reference>
<comment type="caution">
    <text evidence="2">The sequence shown here is derived from an EMBL/GenBank/DDBJ whole genome shotgun (WGS) entry which is preliminary data.</text>
</comment>
<keyword evidence="1" id="KW-0472">Membrane</keyword>
<dbReference type="AlphaFoldDB" id="A0A7V5J077"/>
<organism evidence="2">
    <name type="scientific">candidate division WWE3 bacterium</name>
    <dbReference type="NCBI Taxonomy" id="2053526"/>
    <lineage>
        <taxon>Bacteria</taxon>
        <taxon>Katanobacteria</taxon>
    </lineage>
</organism>
<feature type="transmembrane region" description="Helical" evidence="1">
    <location>
        <begin position="141"/>
        <end position="158"/>
    </location>
</feature>
<gene>
    <name evidence="2" type="ORF">ENJ78_00860</name>
</gene>